<dbReference type="InterPro" id="IPR006047">
    <property type="entry name" value="GH13_cat_dom"/>
</dbReference>
<proteinExistence type="predicted"/>
<dbReference type="GO" id="GO:0005975">
    <property type="term" value="P:carbohydrate metabolic process"/>
    <property type="evidence" value="ECO:0007669"/>
    <property type="project" value="InterPro"/>
</dbReference>
<dbReference type="PANTHER" id="PTHR10357">
    <property type="entry name" value="ALPHA-AMYLASE FAMILY MEMBER"/>
    <property type="match status" value="1"/>
</dbReference>
<dbReference type="SMART" id="SM00642">
    <property type="entry name" value="Aamy"/>
    <property type="match status" value="1"/>
</dbReference>
<feature type="domain" description="Glycosyl hydrolase family 13 catalytic" evidence="3">
    <location>
        <begin position="9"/>
        <end position="330"/>
    </location>
</feature>
<keyword evidence="2 4" id="KW-0326">Glycosidase</keyword>
<dbReference type="Pfam" id="PF00128">
    <property type="entry name" value="Alpha-amylase"/>
    <property type="match status" value="2"/>
</dbReference>
<protein>
    <submittedName>
        <fullName evidence="4">Glycosidase</fullName>
    </submittedName>
</protein>
<organism evidence="4 5">
    <name type="scientific">Mangrovihabitans endophyticus</name>
    <dbReference type="NCBI Taxonomy" id="1751298"/>
    <lineage>
        <taxon>Bacteria</taxon>
        <taxon>Bacillati</taxon>
        <taxon>Actinomycetota</taxon>
        <taxon>Actinomycetes</taxon>
        <taxon>Micromonosporales</taxon>
        <taxon>Micromonosporaceae</taxon>
        <taxon>Mangrovihabitans</taxon>
    </lineage>
</organism>
<dbReference type="CDD" id="cd11354">
    <property type="entry name" value="AmyAc_bac_CMD_like"/>
    <property type="match status" value="1"/>
</dbReference>
<evidence type="ECO:0000313" key="5">
    <source>
        <dbReference type="Proteomes" id="UP000656042"/>
    </source>
</evidence>
<gene>
    <name evidence="4" type="ORF">GCM10012284_32340</name>
</gene>
<accession>A0A8J3FP18</accession>
<name>A0A8J3FP18_9ACTN</name>
<evidence type="ECO:0000313" key="4">
    <source>
        <dbReference type="EMBL" id="GGK95706.1"/>
    </source>
</evidence>
<dbReference type="GO" id="GO:0016798">
    <property type="term" value="F:hydrolase activity, acting on glycosyl bonds"/>
    <property type="evidence" value="ECO:0007669"/>
    <property type="project" value="UniProtKB-KW"/>
</dbReference>
<dbReference type="AlphaFoldDB" id="A0A8J3FP18"/>
<comment type="caution">
    <text evidence="4">The sequence shown here is derived from an EMBL/GenBank/DDBJ whole genome shotgun (WGS) entry which is preliminary data.</text>
</comment>
<keyword evidence="1" id="KW-0378">Hydrolase</keyword>
<evidence type="ECO:0000259" key="3">
    <source>
        <dbReference type="SMART" id="SM00642"/>
    </source>
</evidence>
<dbReference type="Proteomes" id="UP000656042">
    <property type="component" value="Unassembled WGS sequence"/>
</dbReference>
<reference evidence="4" key="1">
    <citation type="journal article" date="2014" name="Int. J. Syst. Evol. Microbiol.">
        <title>Complete genome sequence of Corynebacterium casei LMG S-19264T (=DSM 44701T), isolated from a smear-ripened cheese.</title>
        <authorList>
            <consortium name="US DOE Joint Genome Institute (JGI-PGF)"/>
            <person name="Walter F."/>
            <person name="Albersmeier A."/>
            <person name="Kalinowski J."/>
            <person name="Ruckert C."/>
        </authorList>
    </citation>
    <scope>NUCLEOTIDE SEQUENCE</scope>
    <source>
        <strain evidence="4">CGMCC 4.7299</strain>
    </source>
</reference>
<evidence type="ECO:0000256" key="1">
    <source>
        <dbReference type="ARBA" id="ARBA00022801"/>
    </source>
</evidence>
<sequence>MARVDIWWHVYPLGFCDAPIRVPDPAPGHRLRRLLNWLDYAVQLGVNGLLLGPVFASQTHGYDSLDQFRIDPRLGTDEDFDDLMRACRERGLSVLLDGVFNHVGAGHPMLGTEGFARPDRRAFEGHDTLVTLDHRSPQVSAYVRDVMNHWMDRGVRGWRLDAAYAVDPDFWQDVLPQVRERHPGAWFVGEVIHGDYPEFVSRSGVDSVTQYELWKAIWSSLRERNFFELDWALRRHNEFLDRFPPATFVGNHDVTRIASRADPILALTVLMTVGGVPSVYYGDEQGFRGVKEERLGGDDAVRPAFPQRPEELASWGAEIYRTHQFLIGLRRRNPWLFSARTETVELTNTRYVYRATGKADGESLTVELDVTQQPRASVRDAQGQVLWSR</sequence>
<dbReference type="PANTHER" id="PTHR10357:SF210">
    <property type="entry name" value="MALTODEXTRIN GLUCOSIDASE"/>
    <property type="match status" value="1"/>
</dbReference>
<dbReference type="InterPro" id="IPR017853">
    <property type="entry name" value="GH"/>
</dbReference>
<dbReference type="SUPFAM" id="SSF51445">
    <property type="entry name" value="(Trans)glycosidases"/>
    <property type="match status" value="1"/>
</dbReference>
<dbReference type="EMBL" id="BMMX01000013">
    <property type="protein sequence ID" value="GGK95706.1"/>
    <property type="molecule type" value="Genomic_DNA"/>
</dbReference>
<evidence type="ECO:0000256" key="2">
    <source>
        <dbReference type="ARBA" id="ARBA00023295"/>
    </source>
</evidence>
<keyword evidence="5" id="KW-1185">Reference proteome</keyword>
<dbReference type="Gene3D" id="3.20.20.80">
    <property type="entry name" value="Glycosidases"/>
    <property type="match status" value="1"/>
</dbReference>
<reference evidence="4" key="2">
    <citation type="submission" date="2020-09" db="EMBL/GenBank/DDBJ databases">
        <authorList>
            <person name="Sun Q."/>
            <person name="Zhou Y."/>
        </authorList>
    </citation>
    <scope>NUCLEOTIDE SEQUENCE</scope>
    <source>
        <strain evidence="4">CGMCC 4.7299</strain>
    </source>
</reference>